<accession>L0B0W5</accession>
<dbReference type="KEGG" id="beq:BEWA_009090"/>
<proteinExistence type="predicted"/>
<dbReference type="Proteomes" id="UP000031512">
    <property type="component" value="Chromosome 3"/>
</dbReference>
<organism evidence="1 2">
    <name type="scientific">Theileria equi strain WA</name>
    <dbReference type="NCBI Taxonomy" id="1537102"/>
    <lineage>
        <taxon>Eukaryota</taxon>
        <taxon>Sar</taxon>
        <taxon>Alveolata</taxon>
        <taxon>Apicomplexa</taxon>
        <taxon>Aconoidasida</taxon>
        <taxon>Piroplasmida</taxon>
        <taxon>Theileriidae</taxon>
        <taxon>Theileria</taxon>
    </lineage>
</organism>
<dbReference type="RefSeq" id="XP_004831163.1">
    <property type="nucleotide sequence ID" value="XM_004831106.1"/>
</dbReference>
<evidence type="ECO:0000313" key="2">
    <source>
        <dbReference type="Proteomes" id="UP000031512"/>
    </source>
</evidence>
<protein>
    <submittedName>
        <fullName evidence="1">Uncharacterized protein</fullName>
    </submittedName>
</protein>
<reference evidence="1 2" key="1">
    <citation type="journal article" date="2012" name="BMC Genomics">
        <title>Comparative genomic analysis and phylogenetic position of Theileria equi.</title>
        <authorList>
            <person name="Kappmeyer L.S."/>
            <person name="Thiagarajan M."/>
            <person name="Herndon D.R."/>
            <person name="Ramsay J.D."/>
            <person name="Caler E."/>
            <person name="Djikeng A."/>
            <person name="Gillespie J.J."/>
            <person name="Lau A.O."/>
            <person name="Roalson E.H."/>
            <person name="Silva J.C."/>
            <person name="Silva M.G."/>
            <person name="Suarez C.E."/>
            <person name="Ueti M.W."/>
            <person name="Nene V.M."/>
            <person name="Mealey R.H."/>
            <person name="Knowles D.P."/>
            <person name="Brayton K.A."/>
        </authorList>
    </citation>
    <scope>NUCLEOTIDE SEQUENCE [LARGE SCALE GENOMIC DNA]</scope>
    <source>
        <strain evidence="1 2">WA</strain>
    </source>
</reference>
<dbReference type="VEuPathDB" id="PiroplasmaDB:BEWA_009090"/>
<dbReference type="AlphaFoldDB" id="L0B0W5"/>
<evidence type="ECO:0000313" key="1">
    <source>
        <dbReference type="EMBL" id="AFZ81497.1"/>
    </source>
</evidence>
<gene>
    <name evidence="1" type="ORF">BEWA_009090</name>
</gene>
<sequence length="62" mass="7294">MSRQFGPRDIENALKSHFKHSDTFFDKVRAENSTQERQKSIENEANSLLNSLRERIVYAHES</sequence>
<keyword evidence="2" id="KW-1185">Reference proteome</keyword>
<dbReference type="GeneID" id="15804742"/>
<name>L0B0W5_THEEQ</name>
<dbReference type="EMBL" id="CP001670">
    <property type="protein sequence ID" value="AFZ81497.1"/>
    <property type="molecule type" value="Genomic_DNA"/>
</dbReference>